<sequence length="657" mass="73804">MSASSLYPLDVNGEDYKFIETDFGIKKGDKKNKPKSLKRGLDMVDKIVNYDKEELIQLIKGEANWKDYANLGTSLFSAAACFIPIAGPAVSAVIDVFFGLLFEFVASTEPKKPTPEEIMNDIAKQKVIDFFKGLTTGKLDDVRTALGELQSKTLSLAKNNAKVINISNFTSQYNILFTEISSLFNQTINQPMEFRLTTYNLFTFAVQIYMIRVISLTGMRKTLALTPEFLKNTLYRHIDIAQFLYLRNTYVEAYAKLKELENGQDLFAYLDTRNTILQNCPSIYNLMFTDPQLFPDGVFVENPIVFFYIYKHSNYVNYSSQIVRIVLADMKLRSNYFLYTGSLTEINCRFNASGQFREFNCVGECNRYSGFYPVYNQIKDSQSTIQKKYEIDTSLLKSFSIGLGNTSGNLIVETSAGTVTLAPGVKDAIYPTTQMNFNDVYLPNTKVVHIGTFKTSNFIDSRGLVPFVGVVDKTAEFRNFLYSSCATVINPGKMISNMKCFVNFDHLYIGYHTITVLGPDGYLEYELTPKNPAVITFKVYVQITCGYFYTGAQNDSNFTNAINKAKEKALDNTVPLEPLVKVSEGTNVDCKMVTTKKTKVQQEWAIGKGFKSKLVEVGNINLDTPGSNKLKIACTVANSGFIVEAIIFKPVIKVESA</sequence>
<dbReference type="SUPFAM" id="SSF56849">
    <property type="entry name" value="delta-Endotoxin (insectocide), N-terminal domain"/>
    <property type="match status" value="1"/>
</dbReference>
<dbReference type="EMBL" id="AJWJ01000203">
    <property type="protein sequence ID" value="KAF2073448.1"/>
    <property type="molecule type" value="Genomic_DNA"/>
</dbReference>
<dbReference type="Proteomes" id="UP000695562">
    <property type="component" value="Unassembled WGS sequence"/>
</dbReference>
<comment type="caution">
    <text evidence="1">The sequence shown here is derived from an EMBL/GenBank/DDBJ whole genome shotgun (WGS) entry which is preliminary data.</text>
</comment>
<reference evidence="1" key="1">
    <citation type="submission" date="2020-01" db="EMBL/GenBank/DDBJ databases">
        <title>Development of genomics and gene disruption for Polysphondylium violaceum indicates a role for the polyketide synthase stlB in stalk morphogenesis.</title>
        <authorList>
            <person name="Narita B."/>
            <person name="Kawabe Y."/>
            <person name="Kin K."/>
            <person name="Saito T."/>
            <person name="Gibbs R."/>
            <person name="Kuspa A."/>
            <person name="Muzny D."/>
            <person name="Queller D."/>
            <person name="Richards S."/>
            <person name="Strassman J."/>
            <person name="Sucgang R."/>
            <person name="Worley K."/>
            <person name="Schaap P."/>
        </authorList>
    </citation>
    <scope>NUCLEOTIDE SEQUENCE</scope>
    <source>
        <strain evidence="1">QSvi11</strain>
    </source>
</reference>
<dbReference type="OrthoDB" id="10538590at2759"/>
<dbReference type="AlphaFoldDB" id="A0A8J4PT97"/>
<evidence type="ECO:0000313" key="1">
    <source>
        <dbReference type="EMBL" id="KAF2073448.1"/>
    </source>
</evidence>
<evidence type="ECO:0000313" key="2">
    <source>
        <dbReference type="Proteomes" id="UP000695562"/>
    </source>
</evidence>
<dbReference type="Gene3D" id="1.20.190.10">
    <property type="entry name" value="Pesticidal crystal protein, N-terminal domain"/>
    <property type="match status" value="1"/>
</dbReference>
<dbReference type="InterPro" id="IPR036716">
    <property type="entry name" value="Pest_crys_N_sf"/>
</dbReference>
<name>A0A8J4PT97_9MYCE</name>
<organism evidence="1 2">
    <name type="scientific">Polysphondylium violaceum</name>
    <dbReference type="NCBI Taxonomy" id="133409"/>
    <lineage>
        <taxon>Eukaryota</taxon>
        <taxon>Amoebozoa</taxon>
        <taxon>Evosea</taxon>
        <taxon>Eumycetozoa</taxon>
        <taxon>Dictyostelia</taxon>
        <taxon>Dictyosteliales</taxon>
        <taxon>Dictyosteliaceae</taxon>
        <taxon>Polysphondylium</taxon>
    </lineage>
</organism>
<proteinExistence type="predicted"/>
<dbReference type="GO" id="GO:0090729">
    <property type="term" value="F:toxin activity"/>
    <property type="evidence" value="ECO:0007669"/>
    <property type="project" value="InterPro"/>
</dbReference>
<accession>A0A8J4PT97</accession>
<protein>
    <recommendedName>
        <fullName evidence="3">Pesticidal crystal protein N-terminal domain-containing protein</fullName>
    </recommendedName>
</protein>
<gene>
    <name evidence="1" type="ORF">CYY_005233</name>
</gene>
<keyword evidence="2" id="KW-1185">Reference proteome</keyword>
<evidence type="ECO:0008006" key="3">
    <source>
        <dbReference type="Google" id="ProtNLM"/>
    </source>
</evidence>